<reference evidence="2" key="1">
    <citation type="submission" date="2021-04" db="EMBL/GenBank/DDBJ databases">
        <title>Genome based classification of Actinospica acidithermotolerans sp. nov., an actinobacterium isolated from an Indonesian hot spring.</title>
        <authorList>
            <person name="Kusuma A.B."/>
            <person name="Putra K.E."/>
            <person name="Nafisah S."/>
            <person name="Loh J."/>
            <person name="Nouioui I."/>
            <person name="Goodfellow M."/>
        </authorList>
    </citation>
    <scope>NUCLEOTIDE SEQUENCE</scope>
    <source>
        <strain evidence="2">MGRD01-02</strain>
    </source>
</reference>
<dbReference type="RefSeq" id="WP_212518726.1">
    <property type="nucleotide sequence ID" value="NZ_JAGSOH010000037.1"/>
</dbReference>
<protein>
    <submittedName>
        <fullName evidence="2">Uncharacterized protein</fullName>
    </submittedName>
</protein>
<feature type="region of interest" description="Disordered" evidence="1">
    <location>
        <begin position="1"/>
        <end position="35"/>
    </location>
</feature>
<dbReference type="AlphaFoldDB" id="A0A941EH75"/>
<feature type="compositionally biased region" description="Polar residues" evidence="1">
    <location>
        <begin position="10"/>
        <end position="30"/>
    </location>
</feature>
<comment type="caution">
    <text evidence="2">The sequence shown here is derived from an EMBL/GenBank/DDBJ whole genome shotgun (WGS) entry which is preliminary data.</text>
</comment>
<gene>
    <name evidence="2" type="ORF">KDK95_14795</name>
</gene>
<keyword evidence="3" id="KW-1185">Reference proteome</keyword>
<name>A0A941EH75_9ACTN</name>
<evidence type="ECO:0000313" key="2">
    <source>
        <dbReference type="EMBL" id="MBR7827584.1"/>
    </source>
</evidence>
<proteinExistence type="predicted"/>
<evidence type="ECO:0000313" key="3">
    <source>
        <dbReference type="Proteomes" id="UP000676325"/>
    </source>
</evidence>
<dbReference type="EMBL" id="JAGSOH010000037">
    <property type="protein sequence ID" value="MBR7827584.1"/>
    <property type="molecule type" value="Genomic_DNA"/>
</dbReference>
<accession>A0A941EH75</accession>
<dbReference type="Proteomes" id="UP000676325">
    <property type="component" value="Unassembled WGS sequence"/>
</dbReference>
<evidence type="ECO:0000256" key="1">
    <source>
        <dbReference type="SAM" id="MobiDB-lite"/>
    </source>
</evidence>
<organism evidence="2 3">
    <name type="scientific">Actinospica acidithermotolerans</name>
    <dbReference type="NCBI Taxonomy" id="2828514"/>
    <lineage>
        <taxon>Bacteria</taxon>
        <taxon>Bacillati</taxon>
        <taxon>Actinomycetota</taxon>
        <taxon>Actinomycetes</taxon>
        <taxon>Catenulisporales</taxon>
        <taxon>Actinospicaceae</taxon>
        <taxon>Actinospica</taxon>
    </lineage>
</organism>
<sequence length="118" mass="12492">MRSPPRRSPESQNPITREDGSGTSAASSTRLIRKAPRSRETIELVAWVDGYGRRRMRDANVVVSHILASTVGTPLQIICGPVLITGGSPEGPLGLGSTQVVEAFERLGLEVGDEPSAG</sequence>